<evidence type="ECO:0000259" key="4">
    <source>
        <dbReference type="PROSITE" id="PS01124"/>
    </source>
</evidence>
<dbReference type="PROSITE" id="PS00041">
    <property type="entry name" value="HTH_ARAC_FAMILY_1"/>
    <property type="match status" value="1"/>
</dbReference>
<dbReference type="InterPro" id="IPR009057">
    <property type="entry name" value="Homeodomain-like_sf"/>
</dbReference>
<dbReference type="PRINTS" id="PR00032">
    <property type="entry name" value="HTHARAC"/>
</dbReference>
<comment type="caution">
    <text evidence="5">The sequence shown here is derived from an EMBL/GenBank/DDBJ whole genome shotgun (WGS) entry which is preliminary data.</text>
</comment>
<dbReference type="InterPro" id="IPR018060">
    <property type="entry name" value="HTH_AraC"/>
</dbReference>
<dbReference type="SMART" id="SM00342">
    <property type="entry name" value="HTH_ARAC"/>
    <property type="match status" value="1"/>
</dbReference>
<name>A0ABV2EU90_9STRE</name>
<gene>
    <name evidence="5" type="ORF">ABID50_001918</name>
</gene>
<evidence type="ECO:0000256" key="3">
    <source>
        <dbReference type="ARBA" id="ARBA00023163"/>
    </source>
</evidence>
<dbReference type="InterPro" id="IPR018062">
    <property type="entry name" value="HTH_AraC-typ_CS"/>
</dbReference>
<evidence type="ECO:0000256" key="2">
    <source>
        <dbReference type="ARBA" id="ARBA00023125"/>
    </source>
</evidence>
<protein>
    <recommendedName>
        <fullName evidence="4">HTH araC/xylS-type domain-containing protein</fullName>
    </recommendedName>
</protein>
<dbReference type="InterPro" id="IPR020449">
    <property type="entry name" value="Tscrpt_reg_AraC-type_HTH"/>
</dbReference>
<evidence type="ECO:0000256" key="1">
    <source>
        <dbReference type="ARBA" id="ARBA00023015"/>
    </source>
</evidence>
<organism evidence="5 6">
    <name type="scientific">Streptococcus parasuis</name>
    <dbReference type="NCBI Taxonomy" id="1501662"/>
    <lineage>
        <taxon>Bacteria</taxon>
        <taxon>Bacillati</taxon>
        <taxon>Bacillota</taxon>
        <taxon>Bacilli</taxon>
        <taxon>Lactobacillales</taxon>
        <taxon>Streptococcaceae</taxon>
        <taxon>Streptococcus</taxon>
    </lineage>
</organism>
<feature type="domain" description="HTH araC/xylS-type" evidence="4">
    <location>
        <begin position="40"/>
        <end position="109"/>
    </location>
</feature>
<dbReference type="Pfam" id="PF12833">
    <property type="entry name" value="HTH_18"/>
    <property type="match status" value="1"/>
</dbReference>
<dbReference type="PANTHER" id="PTHR43280">
    <property type="entry name" value="ARAC-FAMILY TRANSCRIPTIONAL REGULATOR"/>
    <property type="match status" value="1"/>
</dbReference>
<dbReference type="EMBL" id="JBEPLX010000030">
    <property type="protein sequence ID" value="MET3534753.1"/>
    <property type="molecule type" value="Genomic_DNA"/>
</dbReference>
<proteinExistence type="predicted"/>
<evidence type="ECO:0000313" key="5">
    <source>
        <dbReference type="EMBL" id="MET3534753.1"/>
    </source>
</evidence>
<keyword evidence="2" id="KW-0238">DNA-binding</keyword>
<accession>A0ABV2EU90</accession>
<keyword evidence="3" id="KW-0804">Transcription</keyword>
<sequence length="114" mass="13510">MNAKSISAPTRQPPQINNLISQYIIPATTGLDIPLLICATLCKYFKERTGQTIFQYLNQYRIHKSIYLLEQTNKYMIEIALDCGYESDSYYIKQFRKQMNQTPKQYRKLFQKIK</sequence>
<keyword evidence="1" id="KW-0805">Transcription regulation</keyword>
<evidence type="ECO:0000313" key="6">
    <source>
        <dbReference type="Proteomes" id="UP001549134"/>
    </source>
</evidence>
<keyword evidence="6" id="KW-1185">Reference proteome</keyword>
<dbReference type="Gene3D" id="1.10.10.60">
    <property type="entry name" value="Homeodomain-like"/>
    <property type="match status" value="2"/>
</dbReference>
<reference evidence="5 6" key="1">
    <citation type="submission" date="2024-06" db="EMBL/GenBank/DDBJ databases">
        <title>Genomic Encyclopedia of Type Strains, Phase IV (KMG-IV): sequencing the most valuable type-strain genomes for metagenomic binning, comparative biology and taxonomic classification.</title>
        <authorList>
            <person name="Goeker M."/>
        </authorList>
    </citation>
    <scope>NUCLEOTIDE SEQUENCE [LARGE SCALE GENOMIC DNA]</scope>
    <source>
        <strain evidence="5 6">DSM 29126</strain>
    </source>
</reference>
<dbReference type="PROSITE" id="PS01124">
    <property type="entry name" value="HTH_ARAC_FAMILY_2"/>
    <property type="match status" value="1"/>
</dbReference>
<dbReference type="PANTHER" id="PTHR43280:SF28">
    <property type="entry name" value="HTH-TYPE TRANSCRIPTIONAL ACTIVATOR RHAS"/>
    <property type="match status" value="1"/>
</dbReference>
<dbReference type="SUPFAM" id="SSF46689">
    <property type="entry name" value="Homeodomain-like"/>
    <property type="match status" value="1"/>
</dbReference>
<dbReference type="Proteomes" id="UP001549134">
    <property type="component" value="Unassembled WGS sequence"/>
</dbReference>